<comment type="caution">
    <text evidence="6">The sequence shown here is derived from an EMBL/GenBank/DDBJ whole genome shotgun (WGS) entry which is preliminary data.</text>
</comment>
<dbReference type="InterPro" id="IPR014751">
    <property type="entry name" value="XRCC4-like_C"/>
</dbReference>
<feature type="non-terminal residue" evidence="6">
    <location>
        <position position="1"/>
    </location>
</feature>
<evidence type="ECO:0000256" key="5">
    <source>
        <dbReference type="SAM" id="MobiDB-lite"/>
    </source>
</evidence>
<organism evidence="6 7">
    <name type="scientific">Chiloscyllium punctatum</name>
    <name type="common">Brownbanded bambooshark</name>
    <name type="synonym">Hemiscyllium punctatum</name>
    <dbReference type="NCBI Taxonomy" id="137246"/>
    <lineage>
        <taxon>Eukaryota</taxon>
        <taxon>Metazoa</taxon>
        <taxon>Chordata</taxon>
        <taxon>Craniata</taxon>
        <taxon>Vertebrata</taxon>
        <taxon>Chondrichthyes</taxon>
        <taxon>Elasmobranchii</taxon>
        <taxon>Galeomorphii</taxon>
        <taxon>Galeoidea</taxon>
        <taxon>Orectolobiformes</taxon>
        <taxon>Hemiscylliidae</taxon>
        <taxon>Chiloscyllium</taxon>
    </lineage>
</organism>
<feature type="coiled-coil region" evidence="4">
    <location>
        <begin position="6"/>
        <end position="68"/>
    </location>
</feature>
<gene>
    <name evidence="6" type="ORF">chiPu_0024849</name>
</gene>
<keyword evidence="2" id="KW-0518">Myosin</keyword>
<dbReference type="GO" id="GO:0016459">
    <property type="term" value="C:myosin complex"/>
    <property type="evidence" value="ECO:0007669"/>
    <property type="project" value="UniProtKB-KW"/>
</dbReference>
<dbReference type="EMBL" id="BEZZ01047306">
    <property type="protein sequence ID" value="GCC40880.1"/>
    <property type="molecule type" value="Genomic_DNA"/>
</dbReference>
<dbReference type="OrthoDB" id="2018427at2759"/>
<dbReference type="OMA" id="PMEAPGG"/>
<evidence type="ECO:0000256" key="2">
    <source>
        <dbReference type="ARBA" id="ARBA00023123"/>
    </source>
</evidence>
<sequence>DMQTQMEEDSRQHEELREQYGLVERRCGVLSTELEETRGALDLTDRARKILEQELMEMTDKYNEVNTQVREPGPMEAPGGLQSPSFS</sequence>
<accession>A0A401TE14</accession>
<protein>
    <submittedName>
        <fullName evidence="6">Uncharacterized protein</fullName>
    </submittedName>
</protein>
<evidence type="ECO:0000313" key="6">
    <source>
        <dbReference type="EMBL" id="GCC40880.1"/>
    </source>
</evidence>
<dbReference type="STRING" id="137246.A0A401TE14"/>
<evidence type="ECO:0000313" key="7">
    <source>
        <dbReference type="Proteomes" id="UP000287033"/>
    </source>
</evidence>
<dbReference type="Gene3D" id="1.20.5.370">
    <property type="match status" value="1"/>
</dbReference>
<evidence type="ECO:0000256" key="3">
    <source>
        <dbReference type="ARBA" id="ARBA00023175"/>
    </source>
</evidence>
<feature type="region of interest" description="Disordered" evidence="5">
    <location>
        <begin position="68"/>
        <end position="87"/>
    </location>
</feature>
<dbReference type="FunFam" id="1.20.5.370:FF:000001">
    <property type="entry name" value="Myosin heavy chain"/>
    <property type="match status" value="1"/>
</dbReference>
<name>A0A401TE14_CHIPU</name>
<dbReference type="Proteomes" id="UP000287033">
    <property type="component" value="Unassembled WGS sequence"/>
</dbReference>
<keyword evidence="7" id="KW-1185">Reference proteome</keyword>
<dbReference type="AlphaFoldDB" id="A0A401TE14"/>
<reference evidence="6 7" key="1">
    <citation type="journal article" date="2018" name="Nat. Ecol. Evol.">
        <title>Shark genomes provide insights into elasmobranch evolution and the origin of vertebrates.</title>
        <authorList>
            <person name="Hara Y"/>
            <person name="Yamaguchi K"/>
            <person name="Onimaru K"/>
            <person name="Kadota M"/>
            <person name="Koyanagi M"/>
            <person name="Keeley SD"/>
            <person name="Tatsumi K"/>
            <person name="Tanaka K"/>
            <person name="Motone F"/>
            <person name="Kageyama Y"/>
            <person name="Nozu R"/>
            <person name="Adachi N"/>
            <person name="Nishimura O"/>
            <person name="Nakagawa R"/>
            <person name="Tanegashima C"/>
            <person name="Kiyatake I"/>
            <person name="Matsumoto R"/>
            <person name="Murakumo K"/>
            <person name="Nishida K"/>
            <person name="Terakita A"/>
            <person name="Kuratani S"/>
            <person name="Sato K"/>
            <person name="Hyodo S Kuraku.S."/>
        </authorList>
    </citation>
    <scope>NUCLEOTIDE SEQUENCE [LARGE SCALE GENOMIC DNA]</scope>
</reference>
<proteinExistence type="predicted"/>
<keyword evidence="3" id="KW-0505">Motor protein</keyword>
<evidence type="ECO:0000256" key="1">
    <source>
        <dbReference type="ARBA" id="ARBA00023054"/>
    </source>
</evidence>
<evidence type="ECO:0000256" key="4">
    <source>
        <dbReference type="SAM" id="Coils"/>
    </source>
</evidence>
<keyword evidence="1 4" id="KW-0175">Coiled coil</keyword>